<feature type="region of interest" description="Disordered" evidence="1">
    <location>
        <begin position="51"/>
        <end position="173"/>
    </location>
</feature>
<feature type="compositionally biased region" description="Basic and acidic residues" evidence="1">
    <location>
        <begin position="300"/>
        <end position="331"/>
    </location>
</feature>
<feature type="compositionally biased region" description="Basic and acidic residues" evidence="1">
    <location>
        <begin position="149"/>
        <end position="173"/>
    </location>
</feature>
<accession>A0A7S3QUP5</accession>
<dbReference type="AlphaFoldDB" id="A0A7S3QUP5"/>
<feature type="compositionally biased region" description="Acidic residues" evidence="1">
    <location>
        <begin position="96"/>
        <end position="105"/>
    </location>
</feature>
<evidence type="ECO:0000313" key="2">
    <source>
        <dbReference type="EMBL" id="CAE0493650.1"/>
    </source>
</evidence>
<reference evidence="2" key="1">
    <citation type="submission" date="2021-01" db="EMBL/GenBank/DDBJ databases">
        <authorList>
            <person name="Corre E."/>
            <person name="Pelletier E."/>
            <person name="Niang G."/>
            <person name="Scheremetjew M."/>
            <person name="Finn R."/>
            <person name="Kale V."/>
            <person name="Holt S."/>
            <person name="Cochrane G."/>
            <person name="Meng A."/>
            <person name="Brown T."/>
            <person name="Cohen L."/>
        </authorList>
    </citation>
    <scope>NUCLEOTIDE SEQUENCE</scope>
    <source>
        <strain evidence="2">CCMP1320</strain>
    </source>
</reference>
<gene>
    <name evidence="2" type="ORF">DTER00134_LOCUS8723</name>
</gene>
<dbReference type="PANTHER" id="PTHR21678:SF0">
    <property type="entry name" value="C3H1-TYPE DOMAIN-CONTAINING PROTEIN"/>
    <property type="match status" value="1"/>
</dbReference>
<proteinExistence type="predicted"/>
<dbReference type="EMBL" id="HBIP01014962">
    <property type="protein sequence ID" value="CAE0493650.1"/>
    <property type="molecule type" value="Transcribed_RNA"/>
</dbReference>
<feature type="compositionally biased region" description="Low complexity" evidence="1">
    <location>
        <begin position="65"/>
        <end position="78"/>
    </location>
</feature>
<organism evidence="2">
    <name type="scientific">Dunaliella tertiolecta</name>
    <name type="common">Green alga</name>
    <dbReference type="NCBI Taxonomy" id="3047"/>
    <lineage>
        <taxon>Eukaryota</taxon>
        <taxon>Viridiplantae</taxon>
        <taxon>Chlorophyta</taxon>
        <taxon>core chlorophytes</taxon>
        <taxon>Chlorophyceae</taxon>
        <taxon>CS clade</taxon>
        <taxon>Chlamydomonadales</taxon>
        <taxon>Dunaliellaceae</taxon>
        <taxon>Dunaliella</taxon>
    </lineage>
</organism>
<dbReference type="PANTHER" id="PTHR21678">
    <property type="entry name" value="GROWTH INHIBITION AND DIFFERENTIATION RELATED PROTEIN 88"/>
    <property type="match status" value="1"/>
</dbReference>
<evidence type="ECO:0000256" key="1">
    <source>
        <dbReference type="SAM" id="MobiDB-lite"/>
    </source>
</evidence>
<sequence length="338" mass="36912">MAADEENEESRDAAYAATLDQLATLKLTNGEVQEAQSLFKELASLRANQIKQEAARAQAAGSHGEQTAAQQPEQQPSTKSAADGQQHEDQQQQDNESADGDDEWETKDWDHALESIRPPAPPANKPYRSAPLQKTRSPTAAEVLATKVSSKERKGPKGCEAKGEEPEAVPHFEELHPGEVVTNWSGGFDHCVELGGLTTDVRTGDIQELLDALLPDDFVKPYIRWADENHVVLVCANVTAANSLLKIAASEGMIMRPFSEATQMSKQLPISVLLPPKDRPKTSTTVARRLMSHALGLPGMRDRKGERELAEARKQAKEDRRARQQAAEESKAAAWGDG</sequence>
<name>A0A7S3QUP5_DUNTE</name>
<dbReference type="InterPro" id="IPR039884">
    <property type="entry name" value="R3HC1/R3HCL"/>
</dbReference>
<protein>
    <submittedName>
        <fullName evidence="2">Uncharacterized protein</fullName>
    </submittedName>
</protein>
<feature type="region of interest" description="Disordered" evidence="1">
    <location>
        <begin position="298"/>
        <end position="338"/>
    </location>
</feature>